<dbReference type="PANTHER" id="PTHR23279:SF6">
    <property type="entry name" value="DEFECTIVE PROBOSCIS EXTENSION RESPONSE 7, ISOFORM F"/>
    <property type="match status" value="1"/>
</dbReference>
<dbReference type="InterPro" id="IPR003598">
    <property type="entry name" value="Ig_sub2"/>
</dbReference>
<comment type="caution">
    <text evidence="2">The sequence shown here is derived from an EMBL/GenBank/DDBJ whole genome shotgun (WGS) entry which is preliminary data.</text>
</comment>
<organism evidence="2 3">
    <name type="scientific">Allacma fusca</name>
    <dbReference type="NCBI Taxonomy" id="39272"/>
    <lineage>
        <taxon>Eukaryota</taxon>
        <taxon>Metazoa</taxon>
        <taxon>Ecdysozoa</taxon>
        <taxon>Arthropoda</taxon>
        <taxon>Hexapoda</taxon>
        <taxon>Collembola</taxon>
        <taxon>Symphypleona</taxon>
        <taxon>Sminthuridae</taxon>
        <taxon>Allacma</taxon>
    </lineage>
</organism>
<dbReference type="EMBL" id="CAJVCH010528510">
    <property type="protein sequence ID" value="CAG7823140.1"/>
    <property type="molecule type" value="Genomic_DNA"/>
</dbReference>
<sequence length="201" mass="22372">MAVLIWLIFGPEGKKTGKVDAGGAGETSDVLPGIVSSFQQENGKIERPYFDVVGSRNVTSVVGQTATLKCRVKHLGDRTVSWIRKRDLHVLTSSIYTFTGDARFAVIHPENSDDWRLEIRYVQKRDAGVYECQVNTEPKMNLAMLLNVEDREMLAEQGIHSTRPTKGSHFSLSTPARNPGFFLFCHCSGLVMHVGEFISIT</sequence>
<dbReference type="InterPro" id="IPR007110">
    <property type="entry name" value="Ig-like_dom"/>
</dbReference>
<evidence type="ECO:0000259" key="1">
    <source>
        <dbReference type="PROSITE" id="PS50835"/>
    </source>
</evidence>
<dbReference type="GO" id="GO:0032589">
    <property type="term" value="C:neuron projection membrane"/>
    <property type="evidence" value="ECO:0007669"/>
    <property type="project" value="TreeGrafter"/>
</dbReference>
<accession>A0A8J2PVF4</accession>
<dbReference type="OrthoDB" id="6377396at2759"/>
<dbReference type="Pfam" id="PF07686">
    <property type="entry name" value="V-set"/>
    <property type="match status" value="1"/>
</dbReference>
<dbReference type="SMART" id="SM00409">
    <property type="entry name" value="IG"/>
    <property type="match status" value="1"/>
</dbReference>
<dbReference type="InterPro" id="IPR037448">
    <property type="entry name" value="Zig-8"/>
</dbReference>
<dbReference type="AlphaFoldDB" id="A0A8J2PVF4"/>
<protein>
    <recommendedName>
        <fullName evidence="1">Ig-like domain-containing protein</fullName>
    </recommendedName>
</protein>
<dbReference type="PROSITE" id="PS50835">
    <property type="entry name" value="IG_LIKE"/>
    <property type="match status" value="1"/>
</dbReference>
<feature type="domain" description="Ig-like" evidence="1">
    <location>
        <begin position="48"/>
        <end position="143"/>
    </location>
</feature>
<dbReference type="InterPro" id="IPR013106">
    <property type="entry name" value="Ig_V-set"/>
</dbReference>
<reference evidence="2" key="1">
    <citation type="submission" date="2021-06" db="EMBL/GenBank/DDBJ databases">
        <authorList>
            <person name="Hodson N. C."/>
            <person name="Mongue J. A."/>
            <person name="Jaron S. K."/>
        </authorList>
    </citation>
    <scope>NUCLEOTIDE SEQUENCE</scope>
</reference>
<keyword evidence="3" id="KW-1185">Reference proteome</keyword>
<evidence type="ECO:0000313" key="3">
    <source>
        <dbReference type="Proteomes" id="UP000708208"/>
    </source>
</evidence>
<dbReference type="Proteomes" id="UP000708208">
    <property type="component" value="Unassembled WGS sequence"/>
</dbReference>
<name>A0A8J2PVF4_9HEXA</name>
<dbReference type="InterPro" id="IPR003599">
    <property type="entry name" value="Ig_sub"/>
</dbReference>
<evidence type="ECO:0000313" key="2">
    <source>
        <dbReference type="EMBL" id="CAG7823140.1"/>
    </source>
</evidence>
<proteinExistence type="predicted"/>
<gene>
    <name evidence="2" type="ORF">AFUS01_LOCUS33374</name>
</gene>
<dbReference type="FunFam" id="2.60.40.10:FF:000129">
    <property type="entry name" value="CLUMA_CG018772, isoform A"/>
    <property type="match status" value="1"/>
</dbReference>
<dbReference type="GO" id="GO:0050808">
    <property type="term" value="P:synapse organization"/>
    <property type="evidence" value="ECO:0007669"/>
    <property type="project" value="TreeGrafter"/>
</dbReference>
<dbReference type="SMART" id="SM00408">
    <property type="entry name" value="IGc2"/>
    <property type="match status" value="1"/>
</dbReference>
<dbReference type="PANTHER" id="PTHR23279">
    <property type="entry name" value="DEFECTIVE PROBOSCIS EXTENSION RESPONSE DPR -RELATED"/>
    <property type="match status" value="1"/>
</dbReference>